<evidence type="ECO:0000256" key="1">
    <source>
        <dbReference type="SAM" id="MobiDB-lite"/>
    </source>
</evidence>
<accession>A0A371CH93</accession>
<evidence type="ECO:0000313" key="2">
    <source>
        <dbReference type="EMBL" id="RDX39646.1"/>
    </source>
</evidence>
<feature type="region of interest" description="Disordered" evidence="1">
    <location>
        <begin position="71"/>
        <end position="100"/>
    </location>
</feature>
<reference evidence="2 3" key="1">
    <citation type="journal article" date="2018" name="Biotechnol. Biofuels">
        <title>Integrative visual omics of the white-rot fungus Polyporus brumalis exposes the biotechnological potential of its oxidative enzymes for delignifying raw plant biomass.</title>
        <authorList>
            <person name="Miyauchi S."/>
            <person name="Rancon A."/>
            <person name="Drula E."/>
            <person name="Hage H."/>
            <person name="Chaduli D."/>
            <person name="Favel A."/>
            <person name="Grisel S."/>
            <person name="Henrissat B."/>
            <person name="Herpoel-Gimbert I."/>
            <person name="Ruiz-Duenas F.J."/>
            <person name="Chevret D."/>
            <person name="Hainaut M."/>
            <person name="Lin J."/>
            <person name="Wang M."/>
            <person name="Pangilinan J."/>
            <person name="Lipzen A."/>
            <person name="Lesage-Meessen L."/>
            <person name="Navarro D."/>
            <person name="Riley R."/>
            <person name="Grigoriev I.V."/>
            <person name="Zhou S."/>
            <person name="Raouche S."/>
            <person name="Rosso M.N."/>
        </authorList>
    </citation>
    <scope>NUCLEOTIDE SEQUENCE [LARGE SCALE GENOMIC DNA]</scope>
    <source>
        <strain evidence="2 3">BRFM 1820</strain>
    </source>
</reference>
<evidence type="ECO:0000313" key="3">
    <source>
        <dbReference type="Proteomes" id="UP000256964"/>
    </source>
</evidence>
<feature type="region of interest" description="Disordered" evidence="1">
    <location>
        <begin position="115"/>
        <end position="145"/>
    </location>
</feature>
<dbReference type="Proteomes" id="UP000256964">
    <property type="component" value="Unassembled WGS sequence"/>
</dbReference>
<feature type="compositionally biased region" description="Basic and acidic residues" evidence="1">
    <location>
        <begin position="315"/>
        <end position="338"/>
    </location>
</feature>
<feature type="region of interest" description="Disordered" evidence="1">
    <location>
        <begin position="376"/>
        <end position="424"/>
    </location>
</feature>
<feature type="compositionally biased region" description="Basic and acidic residues" evidence="1">
    <location>
        <begin position="672"/>
        <end position="685"/>
    </location>
</feature>
<dbReference type="EMBL" id="KZ857699">
    <property type="protein sequence ID" value="RDX39646.1"/>
    <property type="molecule type" value="Genomic_DNA"/>
</dbReference>
<proteinExistence type="predicted"/>
<feature type="region of interest" description="Disordered" evidence="1">
    <location>
        <begin position="177"/>
        <end position="198"/>
    </location>
</feature>
<organism evidence="2 3">
    <name type="scientific">Lentinus brumalis</name>
    <dbReference type="NCBI Taxonomy" id="2498619"/>
    <lineage>
        <taxon>Eukaryota</taxon>
        <taxon>Fungi</taxon>
        <taxon>Dikarya</taxon>
        <taxon>Basidiomycota</taxon>
        <taxon>Agaricomycotina</taxon>
        <taxon>Agaricomycetes</taxon>
        <taxon>Polyporales</taxon>
        <taxon>Polyporaceae</taxon>
        <taxon>Lentinus</taxon>
    </lineage>
</organism>
<feature type="region of interest" description="Disordered" evidence="1">
    <location>
        <begin position="440"/>
        <end position="474"/>
    </location>
</feature>
<feature type="region of interest" description="Disordered" evidence="1">
    <location>
        <begin position="488"/>
        <end position="692"/>
    </location>
</feature>
<feature type="compositionally biased region" description="Low complexity" evidence="1">
    <location>
        <begin position="1043"/>
        <end position="1058"/>
    </location>
</feature>
<feature type="compositionally biased region" description="Basic and acidic residues" evidence="1">
    <location>
        <begin position="393"/>
        <end position="403"/>
    </location>
</feature>
<feature type="compositionally biased region" description="Low complexity" evidence="1">
    <location>
        <begin position="635"/>
        <end position="646"/>
    </location>
</feature>
<gene>
    <name evidence="2" type="ORF">OH76DRAFT_1424183</name>
</gene>
<feature type="region of interest" description="Disordered" evidence="1">
    <location>
        <begin position="150"/>
        <end position="169"/>
    </location>
</feature>
<feature type="compositionally biased region" description="Basic and acidic residues" evidence="1">
    <location>
        <begin position="1026"/>
        <end position="1042"/>
    </location>
</feature>
<feature type="region of interest" description="Disordered" evidence="1">
    <location>
        <begin position="976"/>
        <end position="1073"/>
    </location>
</feature>
<keyword evidence="3" id="KW-1185">Reference proteome</keyword>
<name>A0A371CH93_9APHY</name>
<feature type="compositionally biased region" description="Low complexity" evidence="1">
    <location>
        <begin position="150"/>
        <end position="160"/>
    </location>
</feature>
<protein>
    <submittedName>
        <fullName evidence="2">Uncharacterized protein</fullName>
    </submittedName>
</protein>
<feature type="region of interest" description="Disordered" evidence="1">
    <location>
        <begin position="212"/>
        <end position="339"/>
    </location>
</feature>
<sequence length="1073" mass="118551">MSNPANLPTQNKAPAFPPGLFTEDGGLILVAATPPLYLRGDVAGQASTLPPLTEGSPLVINDTYELDSPTPLAAAHDLPAPPLTQRGRARGLADDSAEYGVDGDADAALRRALESGTREGHGGSFCEWNDGQERAGRASSSPVDLEWSSSVSSTLDLESPTPTARAIQRRGRTATDALGLDFGSNPANHPQPAPDRELDALNANGERESDVSTDYFGFFSSPPHDLDPLLYQNPPPANAPRHDDEGRPIMPETRSGGAEERSRLNQPALNGDPRAAYHDHGRNPRKRLWLGSPDPEDLQRALRRPRPSNTTPIVEDGRLLADGDHHGRNPWQSEERGRASRTTFLRTELDLVFDPVTASTPTHLVRSMVDLSLASGHPSSADARPSQAGSDASRIRDSGRDLPPHLSRTSDYAAVPTPPAQQPRDAYAMDVEDPDTCAVLQQEEPKRDKGKGRARALSQVPEDPATEQRACSPPAENAWCEAELHEARQRSLRDSDHRRAGGRTRPYSPHESQTRGAGPSGVRQDTEHVEPWSERSWSRREDYASRTQPGLHDYGSRYSREHLASGPNRIPAFPRERDDSRRRSRLGREPSAFVPLPNTRAARYVADNPTAPPPRQRSPLSRVTNLQQPYPQTYLASPSAARTTRAALDDENIPPIPAFGARARRPSSGSSDEDRLFDDHSHDQDGWPQEEGELLPSALCGDDAARPFEPTEVPDGGFPAIHRDDPEAGIRGMATDWVREMWSDPPHSVVFVDVFNYRYTEDDAYNRRIADNIRRGIEYIAEESDFDVVPPEPEEGARVRARDLPTLWAIRGLTPNGVTRALSRRTWSFPTISFHTSPRSTTMPTWLMMLEGFLNGNERNIRAAILRVLEETEMRDWIGRLVAANPEFAGWPVDRATDAIIGTLNIQTMQLGNGNYVTNVFIRSPTRDVREWRRWTAELRTRRYRSFANGTGRVRYVAVCGGCRGVSHPMHLCPFPRVRGWNGPQQGQGVFGERARENSQYDPSVTDTRRAGRGTHPYRNPSAGRQSDHEHGRSTPRRDARPGRSSGSSSRGRDSQGSQSGGGPSRGSGRRHY</sequence>
<feature type="compositionally biased region" description="Basic and acidic residues" evidence="1">
    <location>
        <begin position="488"/>
        <end position="499"/>
    </location>
</feature>
<feature type="compositionally biased region" description="Basic and acidic residues" evidence="1">
    <location>
        <begin position="554"/>
        <end position="563"/>
    </location>
</feature>
<feature type="compositionally biased region" description="Basic and acidic residues" evidence="1">
    <location>
        <begin position="524"/>
        <end position="544"/>
    </location>
</feature>
<dbReference type="AlphaFoldDB" id="A0A371CH93"/>
<feature type="compositionally biased region" description="Polar residues" evidence="1">
    <location>
        <begin position="618"/>
        <end position="631"/>
    </location>
</feature>
<dbReference type="OrthoDB" id="2803824at2759"/>
<feature type="compositionally biased region" description="Low complexity" evidence="1">
    <location>
        <begin position="658"/>
        <end position="670"/>
    </location>
</feature>